<evidence type="ECO:0000256" key="10">
    <source>
        <dbReference type="ARBA" id="ARBA00023014"/>
    </source>
</evidence>
<evidence type="ECO:0000256" key="2">
    <source>
        <dbReference type="ARBA" id="ARBA00008343"/>
    </source>
</evidence>
<comment type="catalytic activity">
    <reaction evidence="1 13">
        <text>Hydrolyzes free adenine bases from 7,8-dihydro-8-oxoguanine:adenine mismatched double-stranded DNA, leaving an apurinic site.</text>
        <dbReference type="EC" id="3.2.2.31"/>
    </reaction>
</comment>
<evidence type="ECO:0000256" key="1">
    <source>
        <dbReference type="ARBA" id="ARBA00000843"/>
    </source>
</evidence>
<evidence type="ECO:0000256" key="13">
    <source>
        <dbReference type="RuleBase" id="RU365096"/>
    </source>
</evidence>
<dbReference type="Gene3D" id="3.90.79.10">
    <property type="entry name" value="Nucleoside Triphosphate Pyrophosphohydrolase"/>
    <property type="match status" value="1"/>
</dbReference>
<evidence type="ECO:0000256" key="7">
    <source>
        <dbReference type="ARBA" id="ARBA00022763"/>
    </source>
</evidence>
<dbReference type="EMBL" id="JBHTAI010000019">
    <property type="protein sequence ID" value="MFC7151876.1"/>
    <property type="molecule type" value="Genomic_DNA"/>
</dbReference>
<reference evidence="16" key="1">
    <citation type="journal article" date="2019" name="Int. J. Syst. Evol. Microbiol.">
        <title>The Global Catalogue of Microorganisms (GCM) 10K type strain sequencing project: providing services to taxonomists for standard genome sequencing and annotation.</title>
        <authorList>
            <consortium name="The Broad Institute Genomics Platform"/>
            <consortium name="The Broad Institute Genome Sequencing Center for Infectious Disease"/>
            <person name="Wu L."/>
            <person name="Ma J."/>
        </authorList>
    </citation>
    <scope>NUCLEOTIDE SEQUENCE [LARGE SCALE GENOMIC DNA]</scope>
    <source>
        <strain evidence="16">KCTC 12907</strain>
    </source>
</reference>
<dbReference type="GO" id="GO:0000701">
    <property type="term" value="F:purine-specific mismatch base pair DNA N-glycosylase activity"/>
    <property type="evidence" value="ECO:0007669"/>
    <property type="project" value="UniProtKB-EC"/>
</dbReference>
<dbReference type="InterPro" id="IPR023170">
    <property type="entry name" value="HhH_base_excis_C"/>
</dbReference>
<protein>
    <recommendedName>
        <fullName evidence="4 13">Adenine DNA glycosylase</fullName>
        <ecNumber evidence="3 13">3.2.2.31</ecNumber>
    </recommendedName>
</protein>
<evidence type="ECO:0000256" key="6">
    <source>
        <dbReference type="ARBA" id="ARBA00022723"/>
    </source>
</evidence>
<dbReference type="NCBIfam" id="TIGR01084">
    <property type="entry name" value="mutY"/>
    <property type="match status" value="1"/>
</dbReference>
<keyword evidence="11" id="KW-0234">DNA repair</keyword>
<comment type="cofactor">
    <cofactor evidence="13">
        <name>[4Fe-4S] cluster</name>
        <dbReference type="ChEBI" id="CHEBI:49883"/>
    </cofactor>
    <text evidence="13">Binds 1 [4Fe-4S] cluster.</text>
</comment>
<organism evidence="15 16">
    <name type="scientific">Cohnella cellulosilytica</name>
    <dbReference type="NCBI Taxonomy" id="986710"/>
    <lineage>
        <taxon>Bacteria</taxon>
        <taxon>Bacillati</taxon>
        <taxon>Bacillota</taxon>
        <taxon>Bacilli</taxon>
        <taxon>Bacillales</taxon>
        <taxon>Paenibacillaceae</taxon>
        <taxon>Cohnella</taxon>
    </lineage>
</organism>
<dbReference type="InterPro" id="IPR003265">
    <property type="entry name" value="HhH-GPD_domain"/>
</dbReference>
<keyword evidence="8 15" id="KW-0378">Hydrolase</keyword>
<evidence type="ECO:0000256" key="9">
    <source>
        <dbReference type="ARBA" id="ARBA00023004"/>
    </source>
</evidence>
<keyword evidence="12 13" id="KW-0326">Glycosidase</keyword>
<keyword evidence="6" id="KW-0479">Metal-binding</keyword>
<dbReference type="SMART" id="SM00478">
    <property type="entry name" value="ENDO3c"/>
    <property type="match status" value="1"/>
</dbReference>
<dbReference type="EC" id="3.2.2.31" evidence="3 13"/>
<keyword evidence="16" id="KW-1185">Reference proteome</keyword>
<dbReference type="Gene3D" id="1.10.340.30">
    <property type="entry name" value="Hypothetical protein, domain 2"/>
    <property type="match status" value="1"/>
</dbReference>
<dbReference type="InterPro" id="IPR044298">
    <property type="entry name" value="MIG/MutY"/>
</dbReference>
<dbReference type="InterPro" id="IPR015797">
    <property type="entry name" value="NUDIX_hydrolase-like_dom_sf"/>
</dbReference>
<dbReference type="Pfam" id="PF00730">
    <property type="entry name" value="HhH-GPD"/>
    <property type="match status" value="1"/>
</dbReference>
<sequence length="381" mass="42989">MTDKATAAGELTDIGNKRYFGEGLLRWYRKERRDLPWRRSRNPYHIWVSEIMLQQTRVDTVIPYFNRFVGRFPTLRHLAEAPEDDVLKHWEGLGYYSRARNLQAAAREVVEHYGGEVPRGKAEVSGLKGVGPYTTGAILSIAYDQPEPAVDGNVMRVLSRYFCLEDDIARPATRVAMESLAQSLIPEGQAADFNQALMELGAMVCTPKSPSCPVCPVGEHCEGRLQGRERELPVKTKAKKARPVFRLAALIEGTGAYAGKVLVRQRPETGLLAQMWELPHIEAPDEEIWNRLDEGAGLLEAALAEDGVRVKASNEVVGEAQHIFTHLVWKIKVLGAAALEERYVADRTGYRWIGPEEFENYAWPNVFRKLLTEYFLLVRRG</sequence>
<name>A0ABW2FIG7_9BACL</name>
<comment type="caution">
    <text evidence="15">The sequence shown here is derived from an EMBL/GenBank/DDBJ whole genome shotgun (WGS) entry which is preliminary data.</text>
</comment>
<evidence type="ECO:0000256" key="4">
    <source>
        <dbReference type="ARBA" id="ARBA00022023"/>
    </source>
</evidence>
<comment type="similarity">
    <text evidence="2 13">Belongs to the Nth/MutY family.</text>
</comment>
<keyword evidence="9 13" id="KW-0408">Iron</keyword>
<evidence type="ECO:0000313" key="16">
    <source>
        <dbReference type="Proteomes" id="UP001596378"/>
    </source>
</evidence>
<evidence type="ECO:0000256" key="3">
    <source>
        <dbReference type="ARBA" id="ARBA00012045"/>
    </source>
</evidence>
<dbReference type="PANTHER" id="PTHR42944:SF1">
    <property type="entry name" value="ADENINE DNA GLYCOSYLASE"/>
    <property type="match status" value="1"/>
</dbReference>
<evidence type="ECO:0000259" key="14">
    <source>
        <dbReference type="SMART" id="SM00478"/>
    </source>
</evidence>
<dbReference type="Gene3D" id="1.10.1670.10">
    <property type="entry name" value="Helix-hairpin-Helix base-excision DNA repair enzymes (C-terminal)"/>
    <property type="match status" value="1"/>
</dbReference>
<keyword evidence="10" id="KW-0411">Iron-sulfur</keyword>
<keyword evidence="5" id="KW-0004">4Fe-4S</keyword>
<comment type="function">
    <text evidence="13">Adenine glycosylase active on G-A mispairs.</text>
</comment>
<dbReference type="CDD" id="cd00056">
    <property type="entry name" value="ENDO3c"/>
    <property type="match status" value="1"/>
</dbReference>
<dbReference type="CDD" id="cd03431">
    <property type="entry name" value="NUDIX_DNA_Glycosylase_C-MutY"/>
    <property type="match status" value="1"/>
</dbReference>
<feature type="domain" description="HhH-GPD" evidence="14">
    <location>
        <begin position="52"/>
        <end position="203"/>
    </location>
</feature>
<evidence type="ECO:0000313" key="15">
    <source>
        <dbReference type="EMBL" id="MFC7151876.1"/>
    </source>
</evidence>
<dbReference type="SMART" id="SM00525">
    <property type="entry name" value="FES"/>
    <property type="match status" value="1"/>
</dbReference>
<evidence type="ECO:0000256" key="11">
    <source>
        <dbReference type="ARBA" id="ARBA00023204"/>
    </source>
</evidence>
<dbReference type="InterPro" id="IPR005760">
    <property type="entry name" value="A/G_AdeGlyc_MutY"/>
</dbReference>
<accession>A0ABW2FIG7</accession>
<dbReference type="Pfam" id="PF14815">
    <property type="entry name" value="NUDIX_4"/>
    <property type="match status" value="1"/>
</dbReference>
<gene>
    <name evidence="15" type="primary">mutY</name>
    <name evidence="15" type="ORF">ACFQMJ_25335</name>
</gene>
<dbReference type="InterPro" id="IPR029119">
    <property type="entry name" value="MutY_C"/>
</dbReference>
<dbReference type="RefSeq" id="WP_378046647.1">
    <property type="nucleotide sequence ID" value="NZ_JBHMDN010000011.1"/>
</dbReference>
<dbReference type="Proteomes" id="UP001596378">
    <property type="component" value="Unassembled WGS sequence"/>
</dbReference>
<dbReference type="SUPFAM" id="SSF55811">
    <property type="entry name" value="Nudix"/>
    <property type="match status" value="1"/>
</dbReference>
<evidence type="ECO:0000256" key="8">
    <source>
        <dbReference type="ARBA" id="ARBA00022801"/>
    </source>
</evidence>
<proteinExistence type="inferred from homology"/>
<dbReference type="SUPFAM" id="SSF48150">
    <property type="entry name" value="DNA-glycosylase"/>
    <property type="match status" value="1"/>
</dbReference>
<dbReference type="InterPro" id="IPR003651">
    <property type="entry name" value="Endonuclease3_FeS-loop_motif"/>
</dbReference>
<evidence type="ECO:0000256" key="5">
    <source>
        <dbReference type="ARBA" id="ARBA00022485"/>
    </source>
</evidence>
<evidence type="ECO:0000256" key="12">
    <source>
        <dbReference type="ARBA" id="ARBA00023295"/>
    </source>
</evidence>
<dbReference type="PANTHER" id="PTHR42944">
    <property type="entry name" value="ADENINE DNA GLYCOSYLASE"/>
    <property type="match status" value="1"/>
</dbReference>
<keyword evidence="7 13" id="KW-0227">DNA damage</keyword>
<dbReference type="InterPro" id="IPR011257">
    <property type="entry name" value="DNA_glycosylase"/>
</dbReference>